<dbReference type="GeneID" id="108242193"/>
<dbReference type="InterPro" id="IPR029034">
    <property type="entry name" value="Cystine-knot_cytokine"/>
</dbReference>
<accession>A0A3Q3EPL2</accession>
<keyword evidence="8" id="KW-0325">Glycoprotein</keyword>
<name>A0A3Q3EPL2_KRYMA</name>
<evidence type="ECO:0000256" key="11">
    <source>
        <dbReference type="SAM" id="MobiDB-lite"/>
    </source>
</evidence>
<dbReference type="PANTHER" id="PTHR11848">
    <property type="entry name" value="TGF-BETA FAMILY"/>
    <property type="match status" value="1"/>
</dbReference>
<dbReference type="Gene3D" id="2.10.90.10">
    <property type="entry name" value="Cystine-knot cytokines"/>
    <property type="match status" value="1"/>
</dbReference>
<dbReference type="FunFam" id="2.10.90.10:FF:000061">
    <property type="entry name" value="Inhibin alpha chain"/>
    <property type="match status" value="1"/>
</dbReference>
<feature type="region of interest" description="Disordered" evidence="11">
    <location>
        <begin position="50"/>
        <end position="74"/>
    </location>
</feature>
<dbReference type="OMA" id="TYVFRPS"/>
<evidence type="ECO:0000256" key="9">
    <source>
        <dbReference type="PIRNR" id="PIRNR037328"/>
    </source>
</evidence>
<comment type="subcellular location">
    <subcellularLocation>
        <location evidence="2">Secreted</location>
    </subcellularLocation>
</comment>
<evidence type="ECO:0000256" key="10">
    <source>
        <dbReference type="RuleBase" id="RU000354"/>
    </source>
</evidence>
<reference evidence="14" key="1">
    <citation type="submission" date="2025-08" db="UniProtKB">
        <authorList>
            <consortium name="Ensembl"/>
        </authorList>
    </citation>
    <scope>IDENTIFICATION</scope>
</reference>
<protein>
    <recommendedName>
        <fullName evidence="4 9">Inhibin alpha chain</fullName>
    </recommendedName>
</protein>
<evidence type="ECO:0000256" key="12">
    <source>
        <dbReference type="SAM" id="SignalP"/>
    </source>
</evidence>
<evidence type="ECO:0000256" key="4">
    <source>
        <dbReference type="ARBA" id="ARBA00019280"/>
    </source>
</evidence>
<dbReference type="PROSITE" id="PS51362">
    <property type="entry name" value="TGF_BETA_2"/>
    <property type="match status" value="1"/>
</dbReference>
<keyword evidence="9 10" id="KW-0339">Growth factor</keyword>
<dbReference type="SUPFAM" id="SSF57501">
    <property type="entry name" value="Cystine-knot cytokines"/>
    <property type="match status" value="1"/>
</dbReference>
<dbReference type="InterPro" id="IPR017175">
    <property type="entry name" value="Inhibin_asu"/>
</dbReference>
<dbReference type="GeneTree" id="ENSGT00390000005935"/>
<dbReference type="PRINTS" id="PR00669">
    <property type="entry name" value="INHIBINA"/>
</dbReference>
<reference evidence="14" key="2">
    <citation type="submission" date="2025-09" db="UniProtKB">
        <authorList>
            <consortium name="Ensembl"/>
        </authorList>
    </citation>
    <scope>IDENTIFICATION</scope>
</reference>
<dbReference type="InterPro" id="IPR015615">
    <property type="entry name" value="TGF-beta-rel"/>
</dbReference>
<comment type="function">
    <text evidence="1">Inhibins and activins inhibit and activate, respectively, the secretion of follitropin by the pituitary gland. Inhibins/activins are involved in regulating a number of diverse functions such as hypothalamic and pituitary hormone secretion, gonadal hormone secretion, germ cell development and maturation, erythroid differentiation, insulin secretion, nerve cell survival, embryonic axial development or bone growth, depending on their subunit composition. Inhibins appear to oppose the functions of activins.</text>
</comment>
<evidence type="ECO:0000313" key="14">
    <source>
        <dbReference type="Ensembl" id="ENSKMAP00000003717.1"/>
    </source>
</evidence>
<dbReference type="PANTHER" id="PTHR11848:SF117">
    <property type="entry name" value="INHIBIN ALPHA CHAIN"/>
    <property type="match status" value="1"/>
</dbReference>
<evidence type="ECO:0000256" key="2">
    <source>
        <dbReference type="ARBA" id="ARBA00004613"/>
    </source>
</evidence>
<dbReference type="PIRSF" id="PIRSF037328">
    <property type="entry name" value="Inhibin_alpha_subunit"/>
    <property type="match status" value="1"/>
</dbReference>
<organism evidence="14 15">
    <name type="scientific">Kryptolebias marmoratus</name>
    <name type="common">Mangrove killifish</name>
    <name type="synonym">Rivulus marmoratus</name>
    <dbReference type="NCBI Taxonomy" id="37003"/>
    <lineage>
        <taxon>Eukaryota</taxon>
        <taxon>Metazoa</taxon>
        <taxon>Chordata</taxon>
        <taxon>Craniata</taxon>
        <taxon>Vertebrata</taxon>
        <taxon>Euteleostomi</taxon>
        <taxon>Actinopterygii</taxon>
        <taxon>Neopterygii</taxon>
        <taxon>Teleostei</taxon>
        <taxon>Neoteleostei</taxon>
        <taxon>Acanthomorphata</taxon>
        <taxon>Ovalentaria</taxon>
        <taxon>Atherinomorphae</taxon>
        <taxon>Cyprinodontiformes</taxon>
        <taxon>Rivulidae</taxon>
        <taxon>Kryptolebias</taxon>
    </lineage>
</organism>
<dbReference type="AlphaFoldDB" id="A0A3Q3EPL2"/>
<evidence type="ECO:0000256" key="5">
    <source>
        <dbReference type="ARBA" id="ARBA00022525"/>
    </source>
</evidence>
<dbReference type="Pfam" id="PF00019">
    <property type="entry name" value="TGF_beta"/>
    <property type="match status" value="1"/>
</dbReference>
<dbReference type="SMART" id="SM00204">
    <property type="entry name" value="TGFB"/>
    <property type="match status" value="1"/>
</dbReference>
<evidence type="ECO:0000313" key="15">
    <source>
        <dbReference type="Proteomes" id="UP000264800"/>
    </source>
</evidence>
<dbReference type="GO" id="GO:0005615">
    <property type="term" value="C:extracellular space"/>
    <property type="evidence" value="ECO:0007669"/>
    <property type="project" value="TreeGrafter"/>
</dbReference>
<dbReference type="GO" id="GO:0005125">
    <property type="term" value="F:cytokine activity"/>
    <property type="evidence" value="ECO:0007669"/>
    <property type="project" value="TreeGrafter"/>
</dbReference>
<evidence type="ECO:0000256" key="7">
    <source>
        <dbReference type="ARBA" id="ARBA00022729"/>
    </source>
</evidence>
<dbReference type="Proteomes" id="UP000264800">
    <property type="component" value="Unplaced"/>
</dbReference>
<evidence type="ECO:0000256" key="6">
    <source>
        <dbReference type="ARBA" id="ARBA00022685"/>
    </source>
</evidence>
<feature type="domain" description="TGF-beta family profile" evidence="13">
    <location>
        <begin position="212"/>
        <end position="332"/>
    </location>
</feature>
<dbReference type="GO" id="GO:1900193">
    <property type="term" value="P:regulation of oocyte maturation"/>
    <property type="evidence" value="ECO:0007669"/>
    <property type="project" value="Ensembl"/>
</dbReference>
<dbReference type="InterPro" id="IPR001839">
    <property type="entry name" value="TGF-b_C"/>
</dbReference>
<evidence type="ECO:0000256" key="8">
    <source>
        <dbReference type="ARBA" id="ARBA00023180"/>
    </source>
</evidence>
<keyword evidence="7 12" id="KW-0732">Signal</keyword>
<dbReference type="RefSeq" id="XP_024864005.1">
    <property type="nucleotide sequence ID" value="XM_025008237.2"/>
</dbReference>
<dbReference type="CTD" id="3623"/>
<dbReference type="Ensembl" id="ENSKMAT00000003789.1">
    <property type="protein sequence ID" value="ENSKMAP00000003717.1"/>
    <property type="gene ID" value="ENSKMAG00000002829.1"/>
</dbReference>
<evidence type="ECO:0000256" key="3">
    <source>
        <dbReference type="ARBA" id="ARBA00006656"/>
    </source>
</evidence>
<keyword evidence="6" id="KW-0165">Cleavage on pair of basic residues</keyword>
<dbReference type="STRING" id="37003.ENSKMAP00000003717"/>
<feature type="compositionally biased region" description="Basic residues" evidence="11">
    <location>
        <begin position="59"/>
        <end position="74"/>
    </location>
</feature>
<keyword evidence="9" id="KW-0372">Hormone</keyword>
<sequence>MVSCAVLVLDLLWIQTLAQACEAEELPRGVLLSWFRERVLEALGLEEPPVVQGPEGHGHMRVPRSSRAAWGRHRTSPDQEASERILFPTSDSSCADSEMGKSTNSCSTFSFQASVALQASAVTSADLWFFSGEGVNSSALLLILPSGQQLLQAPAGFSSARWSTFHLDGRSLTSAAAGPFLFRVCCRCRCHANDPDKTPFLHLHVQPRSPVRSPRAAATGTIPWSPSAVHLLQRPSQERPQQDDCRREEIQISFEELGWDNWIVHPAVLSFYYCQGNCSARDRTAAVLGISQCCAPVPETMRSLRITTTSDGGHSFKHETLPNIIPEECTCF</sequence>
<dbReference type="GO" id="GO:0008083">
    <property type="term" value="F:growth factor activity"/>
    <property type="evidence" value="ECO:0007669"/>
    <property type="project" value="UniProtKB-KW"/>
</dbReference>
<feature type="signal peptide" evidence="12">
    <location>
        <begin position="1"/>
        <end position="23"/>
    </location>
</feature>
<evidence type="ECO:0000259" key="13">
    <source>
        <dbReference type="PROSITE" id="PS51362"/>
    </source>
</evidence>
<dbReference type="GO" id="GO:0005179">
    <property type="term" value="F:hormone activity"/>
    <property type="evidence" value="ECO:0007669"/>
    <property type="project" value="UniProtKB-KW"/>
</dbReference>
<feature type="chain" id="PRO_5018619248" description="Inhibin alpha chain" evidence="12">
    <location>
        <begin position="24"/>
        <end position="332"/>
    </location>
</feature>
<proteinExistence type="inferred from homology"/>
<comment type="similarity">
    <text evidence="3 10">Belongs to the TGF-beta family.</text>
</comment>
<evidence type="ECO:0000256" key="1">
    <source>
        <dbReference type="ARBA" id="ARBA00002588"/>
    </source>
</evidence>
<keyword evidence="15" id="KW-1185">Reference proteome</keyword>
<keyword evidence="5 9" id="KW-0964">Secreted</keyword>